<dbReference type="CDD" id="cd13125">
    <property type="entry name" value="MATE_like_10"/>
    <property type="match status" value="1"/>
</dbReference>
<dbReference type="InterPro" id="IPR044550">
    <property type="entry name" value="WzxE"/>
</dbReference>
<feature type="transmembrane region" description="Helical" evidence="6">
    <location>
        <begin position="12"/>
        <end position="32"/>
    </location>
</feature>
<sequence length="432" mass="48579">MKKFNRYINTNVLFNVASLNSFTVGLRIIAGLFTSKFIAIFIGAEGLALIGNISSFLKAIQSFSALGFYNGLVKYIAEFKEKKEELSKVLSTAFYIGFLSTMVAALCCYYFASYINSFLFGGADYTYVIEILAFVLPLYSLNAFCFAIMNGYSKYKFLLVINIIGQIGGLLITLLLIWQDRIDGALVAIAITPGLIFLITLVGILFRTSLVPFVKITSVSSTMLNKLSPYSVMALSSAVALPIVMILIRNYIIGEIGLQEAGYWEAMNRISDYYLMFVNSLIALYLVPKLAKINTKKDFRTEALSFYKTLLPYFAGLLIVMYLTRKFVVTLIFSEEFLPTGDLFMWQILGDFIRVLAMVIAYQFLAKKMFSHFIILEVFLFVTLYFSSIYLIDVFGLEGAVMGHFFTHLLHFGIVILIFSSSLFGIIPEDTV</sequence>
<gene>
    <name evidence="7" type="ORF">SAMN05444148_0269</name>
</gene>
<keyword evidence="3 6" id="KW-0812">Transmembrane</keyword>
<keyword evidence="5 6" id="KW-0472">Membrane</keyword>
<keyword evidence="8" id="KW-1185">Reference proteome</keyword>
<evidence type="ECO:0000256" key="5">
    <source>
        <dbReference type="ARBA" id="ARBA00023136"/>
    </source>
</evidence>
<feature type="transmembrane region" description="Helical" evidence="6">
    <location>
        <begin position="404"/>
        <end position="427"/>
    </location>
</feature>
<evidence type="ECO:0000313" key="7">
    <source>
        <dbReference type="EMBL" id="SHG49557.1"/>
    </source>
</evidence>
<evidence type="ECO:0000256" key="3">
    <source>
        <dbReference type="ARBA" id="ARBA00022692"/>
    </source>
</evidence>
<dbReference type="RefSeq" id="WP_073081978.1">
    <property type="nucleotide sequence ID" value="NZ_FQWS01000001.1"/>
</dbReference>
<reference evidence="8" key="1">
    <citation type="submission" date="2016-11" db="EMBL/GenBank/DDBJ databases">
        <authorList>
            <person name="Varghese N."/>
            <person name="Submissions S."/>
        </authorList>
    </citation>
    <scope>NUCLEOTIDE SEQUENCE [LARGE SCALE GENOMIC DNA]</scope>
    <source>
        <strain evidence="8">DSM 25330</strain>
    </source>
</reference>
<dbReference type="GO" id="GO:0009246">
    <property type="term" value="P:enterobacterial common antigen biosynthetic process"/>
    <property type="evidence" value="ECO:0007669"/>
    <property type="project" value="InterPro"/>
</dbReference>
<accession>A0A1M5K9W7</accession>
<dbReference type="EMBL" id="FQWS01000001">
    <property type="protein sequence ID" value="SHG49557.1"/>
    <property type="molecule type" value="Genomic_DNA"/>
</dbReference>
<feature type="transmembrane region" description="Helical" evidence="6">
    <location>
        <begin position="89"/>
        <end position="112"/>
    </location>
</feature>
<evidence type="ECO:0000256" key="4">
    <source>
        <dbReference type="ARBA" id="ARBA00022989"/>
    </source>
</evidence>
<dbReference type="Pfam" id="PF13440">
    <property type="entry name" value="Polysacc_synt_3"/>
    <property type="match status" value="1"/>
</dbReference>
<feature type="transmembrane region" description="Helical" evidence="6">
    <location>
        <begin position="38"/>
        <end position="57"/>
    </location>
</feature>
<feature type="transmembrane region" description="Helical" evidence="6">
    <location>
        <begin position="373"/>
        <end position="392"/>
    </location>
</feature>
<evidence type="ECO:0000256" key="6">
    <source>
        <dbReference type="SAM" id="Phobius"/>
    </source>
</evidence>
<feature type="transmembrane region" description="Helical" evidence="6">
    <location>
        <begin position="227"/>
        <end position="253"/>
    </location>
</feature>
<feature type="transmembrane region" description="Helical" evidence="6">
    <location>
        <begin position="157"/>
        <end position="178"/>
    </location>
</feature>
<evidence type="ECO:0000313" key="8">
    <source>
        <dbReference type="Proteomes" id="UP000184522"/>
    </source>
</evidence>
<dbReference type="InterPro" id="IPR050833">
    <property type="entry name" value="Poly_Biosynth_Transport"/>
</dbReference>
<dbReference type="PANTHER" id="PTHR30250:SF30">
    <property type="entry name" value="LIPID III FLIPPASE"/>
    <property type="match status" value="1"/>
</dbReference>
<dbReference type="STRING" id="1089305.SAMN05444148_0269"/>
<dbReference type="OrthoDB" id="9769862at2"/>
<feature type="transmembrane region" description="Helical" evidence="6">
    <location>
        <begin position="184"/>
        <end position="206"/>
    </location>
</feature>
<dbReference type="PANTHER" id="PTHR30250">
    <property type="entry name" value="PST FAMILY PREDICTED COLANIC ACID TRANSPORTER"/>
    <property type="match status" value="1"/>
</dbReference>
<feature type="transmembrane region" description="Helical" evidence="6">
    <location>
        <begin position="344"/>
        <end position="366"/>
    </location>
</feature>
<name>A0A1M5K9W7_9FLAO</name>
<dbReference type="GO" id="GO:0005886">
    <property type="term" value="C:plasma membrane"/>
    <property type="evidence" value="ECO:0007669"/>
    <property type="project" value="UniProtKB-SubCell"/>
</dbReference>
<feature type="transmembrane region" description="Helical" evidence="6">
    <location>
        <begin position="127"/>
        <end position="150"/>
    </location>
</feature>
<comment type="subcellular location">
    <subcellularLocation>
        <location evidence="1">Cell membrane</location>
        <topology evidence="1">Multi-pass membrane protein</topology>
    </subcellularLocation>
</comment>
<evidence type="ECO:0000256" key="2">
    <source>
        <dbReference type="ARBA" id="ARBA00022475"/>
    </source>
</evidence>
<dbReference type="AlphaFoldDB" id="A0A1M5K9W7"/>
<protein>
    <submittedName>
        <fullName evidence="7">Polysaccharide transporter, PST family</fullName>
    </submittedName>
</protein>
<organism evidence="7 8">
    <name type="scientific">Winogradskyella jejuensis</name>
    <dbReference type="NCBI Taxonomy" id="1089305"/>
    <lineage>
        <taxon>Bacteria</taxon>
        <taxon>Pseudomonadati</taxon>
        <taxon>Bacteroidota</taxon>
        <taxon>Flavobacteriia</taxon>
        <taxon>Flavobacteriales</taxon>
        <taxon>Flavobacteriaceae</taxon>
        <taxon>Winogradskyella</taxon>
    </lineage>
</organism>
<evidence type="ECO:0000256" key="1">
    <source>
        <dbReference type="ARBA" id="ARBA00004651"/>
    </source>
</evidence>
<dbReference type="Proteomes" id="UP000184522">
    <property type="component" value="Unassembled WGS sequence"/>
</dbReference>
<proteinExistence type="predicted"/>
<feature type="transmembrane region" description="Helical" evidence="6">
    <location>
        <begin position="273"/>
        <end position="291"/>
    </location>
</feature>
<keyword evidence="2" id="KW-1003">Cell membrane</keyword>
<feature type="transmembrane region" description="Helical" evidence="6">
    <location>
        <begin position="303"/>
        <end position="324"/>
    </location>
</feature>
<keyword evidence="4 6" id="KW-1133">Transmembrane helix</keyword>